<evidence type="ECO:0000313" key="3">
    <source>
        <dbReference type="Proteomes" id="UP000235392"/>
    </source>
</evidence>
<gene>
    <name evidence="2" type="ORF">PCASD_26492</name>
</gene>
<sequence>MKDICSNNAIATATKETTKTVVAKEDSATAFKADSSKKRPKNENPPADKIIGDI</sequence>
<dbReference type="EMBL" id="PGCI01001241">
    <property type="protein sequence ID" value="PLW06232.1"/>
    <property type="molecule type" value="Genomic_DNA"/>
</dbReference>
<feature type="non-terminal residue" evidence="2">
    <location>
        <position position="54"/>
    </location>
</feature>
<accession>A0A2N5RZ71</accession>
<name>A0A2N5RZ71_9BASI</name>
<proteinExistence type="predicted"/>
<reference evidence="2 3" key="1">
    <citation type="submission" date="2017-11" db="EMBL/GenBank/DDBJ databases">
        <title>De novo assembly and phasing of dikaryotic genomes from two isolates of Puccinia coronata f. sp. avenae, the causal agent of oat crown rust.</title>
        <authorList>
            <person name="Miller M.E."/>
            <person name="Zhang Y."/>
            <person name="Omidvar V."/>
            <person name="Sperschneider J."/>
            <person name="Schwessinger B."/>
            <person name="Raley C."/>
            <person name="Palmer J.M."/>
            <person name="Garnica D."/>
            <person name="Upadhyaya N."/>
            <person name="Rathjen J."/>
            <person name="Taylor J.M."/>
            <person name="Park R.F."/>
            <person name="Dodds P.N."/>
            <person name="Hirsch C.D."/>
            <person name="Kianian S.F."/>
            <person name="Figueroa M."/>
        </authorList>
    </citation>
    <scope>NUCLEOTIDE SEQUENCE [LARGE SCALE GENOMIC DNA]</scope>
    <source>
        <strain evidence="2">12SD80</strain>
    </source>
</reference>
<comment type="caution">
    <text evidence="2">The sequence shown here is derived from an EMBL/GenBank/DDBJ whole genome shotgun (WGS) entry which is preliminary data.</text>
</comment>
<protein>
    <submittedName>
        <fullName evidence="2">Uncharacterized protein</fullName>
    </submittedName>
</protein>
<feature type="region of interest" description="Disordered" evidence="1">
    <location>
        <begin position="30"/>
        <end position="54"/>
    </location>
</feature>
<dbReference type="Proteomes" id="UP000235392">
    <property type="component" value="Unassembled WGS sequence"/>
</dbReference>
<organism evidence="2 3">
    <name type="scientific">Puccinia coronata f. sp. avenae</name>
    <dbReference type="NCBI Taxonomy" id="200324"/>
    <lineage>
        <taxon>Eukaryota</taxon>
        <taxon>Fungi</taxon>
        <taxon>Dikarya</taxon>
        <taxon>Basidiomycota</taxon>
        <taxon>Pucciniomycotina</taxon>
        <taxon>Pucciniomycetes</taxon>
        <taxon>Pucciniales</taxon>
        <taxon>Pucciniaceae</taxon>
        <taxon>Puccinia</taxon>
    </lineage>
</organism>
<dbReference type="AlphaFoldDB" id="A0A2N5RZ71"/>
<evidence type="ECO:0000313" key="2">
    <source>
        <dbReference type="EMBL" id="PLW06232.1"/>
    </source>
</evidence>
<evidence type="ECO:0000256" key="1">
    <source>
        <dbReference type="SAM" id="MobiDB-lite"/>
    </source>
</evidence>